<organism evidence="1 2">
    <name type="scientific">Cannabis sativa</name>
    <name type="common">Hemp</name>
    <name type="synonym">Marijuana</name>
    <dbReference type="NCBI Taxonomy" id="3483"/>
    <lineage>
        <taxon>Eukaryota</taxon>
        <taxon>Viridiplantae</taxon>
        <taxon>Streptophyta</taxon>
        <taxon>Embryophyta</taxon>
        <taxon>Tracheophyta</taxon>
        <taxon>Spermatophyta</taxon>
        <taxon>Magnoliopsida</taxon>
        <taxon>eudicotyledons</taxon>
        <taxon>Gunneridae</taxon>
        <taxon>Pentapetalae</taxon>
        <taxon>rosids</taxon>
        <taxon>fabids</taxon>
        <taxon>Rosales</taxon>
        <taxon>Cannabaceae</taxon>
        <taxon>Cannabis</taxon>
    </lineage>
</organism>
<dbReference type="Proteomes" id="UP000596661">
    <property type="component" value="Unassembled WGS sequence"/>
</dbReference>
<dbReference type="Gramene" id="evm.model.10.675">
    <property type="protein sequence ID" value="cds.evm.model.10.675"/>
    <property type="gene ID" value="evm.TU.10.675"/>
</dbReference>
<evidence type="ECO:0000313" key="2">
    <source>
        <dbReference type="Proteomes" id="UP000596661"/>
    </source>
</evidence>
<reference evidence="1" key="1">
    <citation type="submission" date="2021-03" db="UniProtKB">
        <authorList>
            <consortium name="EnsemblPlants"/>
        </authorList>
    </citation>
    <scope>IDENTIFICATION</scope>
</reference>
<proteinExistence type="predicted"/>
<protein>
    <submittedName>
        <fullName evidence="1">Uncharacterized protein</fullName>
    </submittedName>
</protein>
<name>A0A803QPW1_CANSA</name>
<accession>A0A803QPW1</accession>
<dbReference type="EnsemblPlants" id="evm.model.10.675">
    <property type="protein sequence ID" value="cds.evm.model.10.675"/>
    <property type="gene ID" value="evm.TU.10.675"/>
</dbReference>
<keyword evidence="2" id="KW-1185">Reference proteome</keyword>
<sequence length="110" mass="12243">MCTHHPCSGKVQGMRTTQYALGSLAQSVTQEDSKAPGRASARRGYSSANRILRDLREFSEKSTTFTGALDFSLLRKVGFNSCVEIEFPSRKFPTLLAYRGLPFMMALFVI</sequence>
<evidence type="ECO:0000313" key="1">
    <source>
        <dbReference type="EnsemblPlants" id="cds.evm.model.10.675"/>
    </source>
</evidence>
<dbReference type="EMBL" id="UZAU01000810">
    <property type="status" value="NOT_ANNOTATED_CDS"/>
    <property type="molecule type" value="Genomic_DNA"/>
</dbReference>
<dbReference type="AlphaFoldDB" id="A0A803QPW1"/>